<dbReference type="Pfam" id="PF01370">
    <property type="entry name" value="Epimerase"/>
    <property type="match status" value="1"/>
</dbReference>
<evidence type="ECO:0000259" key="4">
    <source>
        <dbReference type="Pfam" id="PF08338"/>
    </source>
</evidence>
<keyword evidence="6" id="KW-1185">Reference proteome</keyword>
<feature type="domain" description="NAD-dependent epimerase/dehydratase" evidence="3">
    <location>
        <begin position="5"/>
        <end position="215"/>
    </location>
</feature>
<sequence>MRTLLIAGASGFLGGALTAYASENSWHVKHLVRREARSGDEVSWDPARGELDPAAIAAADAVVCVSGAGIADRPWTPARQREIISSRVGSVNLLARTIAELPSEQRPEVFVSGSAIGYYGSRGATELSEDSGPGEGWLPQVCLAWEAAAEAAEQAGVRTIQLRTGHLMDTGDGLLGVLEPLYRWHLGAQLGSGEQYFSSIWIGDAVAAIMFAIEDQEISGPINLVGPNPVTFNAWHEALQDALGRSSPLVAPTPLLAALGTMGEELLLTSQRVVPHALTQAGFTFAAPTVTEIIDRALAGPYAD</sequence>
<evidence type="ECO:0000256" key="2">
    <source>
        <dbReference type="SAM" id="SignalP"/>
    </source>
</evidence>
<dbReference type="InterPro" id="IPR001509">
    <property type="entry name" value="Epimerase_deHydtase"/>
</dbReference>
<dbReference type="InterPro" id="IPR010099">
    <property type="entry name" value="SDR39U1"/>
</dbReference>
<protein>
    <recommendedName>
        <fullName evidence="7">TIGR01777 family protein</fullName>
    </recommendedName>
</protein>
<dbReference type="Pfam" id="PF08338">
    <property type="entry name" value="DUF1731"/>
    <property type="match status" value="1"/>
</dbReference>
<accession>A0A1H3WEK4</accession>
<comment type="similarity">
    <text evidence="1">Belongs to the NAD(P)-dependent epimerase/dehydratase family. SDR39U1 subfamily.</text>
</comment>
<dbReference type="PANTHER" id="PTHR11092">
    <property type="entry name" value="SUGAR NUCLEOTIDE EPIMERASE RELATED"/>
    <property type="match status" value="1"/>
</dbReference>
<feature type="signal peptide" evidence="2">
    <location>
        <begin position="1"/>
        <end position="21"/>
    </location>
</feature>
<dbReference type="SUPFAM" id="SSF51735">
    <property type="entry name" value="NAD(P)-binding Rossmann-fold domains"/>
    <property type="match status" value="1"/>
</dbReference>
<evidence type="ECO:0000256" key="1">
    <source>
        <dbReference type="ARBA" id="ARBA00009353"/>
    </source>
</evidence>
<dbReference type="PANTHER" id="PTHR11092:SF0">
    <property type="entry name" value="EPIMERASE FAMILY PROTEIN SDR39U1"/>
    <property type="match status" value="1"/>
</dbReference>
<keyword evidence="2" id="KW-0732">Signal</keyword>
<proteinExistence type="inferred from homology"/>
<reference evidence="6" key="1">
    <citation type="submission" date="2016-10" db="EMBL/GenBank/DDBJ databases">
        <authorList>
            <person name="Varghese N."/>
            <person name="Submissions S."/>
        </authorList>
    </citation>
    <scope>NUCLEOTIDE SEQUENCE [LARGE SCALE GENOMIC DNA]</scope>
    <source>
        <strain evidence="6">KPR-1</strain>
    </source>
</reference>
<evidence type="ECO:0008006" key="7">
    <source>
        <dbReference type="Google" id="ProtNLM"/>
    </source>
</evidence>
<evidence type="ECO:0000259" key="3">
    <source>
        <dbReference type="Pfam" id="PF01370"/>
    </source>
</evidence>
<feature type="chain" id="PRO_5039267422" description="TIGR01777 family protein" evidence="2">
    <location>
        <begin position="22"/>
        <end position="304"/>
    </location>
</feature>
<feature type="domain" description="DUF1731" evidence="4">
    <location>
        <begin position="257"/>
        <end position="292"/>
    </location>
</feature>
<dbReference type="NCBIfam" id="TIGR01777">
    <property type="entry name" value="yfcH"/>
    <property type="match status" value="1"/>
</dbReference>
<dbReference type="Gene3D" id="3.40.50.720">
    <property type="entry name" value="NAD(P)-binding Rossmann-like Domain"/>
    <property type="match status" value="1"/>
</dbReference>
<dbReference type="OrthoDB" id="9801773at2"/>
<gene>
    <name evidence="5" type="ORF">SAMN02910418_00412</name>
</gene>
<evidence type="ECO:0000313" key="6">
    <source>
        <dbReference type="Proteomes" id="UP000199288"/>
    </source>
</evidence>
<evidence type="ECO:0000313" key="5">
    <source>
        <dbReference type="EMBL" id="SDZ85557.1"/>
    </source>
</evidence>
<dbReference type="Proteomes" id="UP000199288">
    <property type="component" value="Unassembled WGS sequence"/>
</dbReference>
<dbReference type="AlphaFoldDB" id="A0A1H3WEK4"/>
<organism evidence="5 6">
    <name type="scientific">Bowdeniella nasicola</name>
    <dbReference type="NCBI Taxonomy" id="208480"/>
    <lineage>
        <taxon>Bacteria</taxon>
        <taxon>Bacillati</taxon>
        <taxon>Actinomycetota</taxon>
        <taxon>Actinomycetes</taxon>
        <taxon>Actinomycetales</taxon>
        <taxon>Actinomycetaceae</taxon>
        <taxon>Bowdeniella</taxon>
    </lineage>
</organism>
<dbReference type="RefSeq" id="WP_092561489.1">
    <property type="nucleotide sequence ID" value="NZ_FNQV01000002.1"/>
</dbReference>
<dbReference type="EMBL" id="FNQV01000002">
    <property type="protein sequence ID" value="SDZ85557.1"/>
    <property type="molecule type" value="Genomic_DNA"/>
</dbReference>
<dbReference type="InterPro" id="IPR036291">
    <property type="entry name" value="NAD(P)-bd_dom_sf"/>
</dbReference>
<name>A0A1H3WEK4_9ACTO</name>
<dbReference type="InterPro" id="IPR013549">
    <property type="entry name" value="DUF1731"/>
</dbReference>